<dbReference type="RefSeq" id="WP_315994858.1">
    <property type="nucleotide sequence ID" value="NZ_JAWDIS010000002.1"/>
</dbReference>
<name>A0ABU3T8F0_9MICO</name>
<protein>
    <submittedName>
        <fullName evidence="2">Pilus assembly protein TadB</fullName>
    </submittedName>
</protein>
<gene>
    <name evidence="2" type="ORF">RWH45_10550</name>
</gene>
<feature type="transmembrane region" description="Helical" evidence="1">
    <location>
        <begin position="259"/>
        <end position="284"/>
    </location>
</feature>
<keyword evidence="1" id="KW-0472">Membrane</keyword>
<reference evidence="2 3" key="1">
    <citation type="submission" date="2023-09" db="EMBL/GenBank/DDBJ databases">
        <title>Microbacterium fusihabitans sp. nov., Microbacterium phycihabitans sp. nov., and Microbacterium cervinum sp. nov., isolated from dried seaweeds of beach.</title>
        <authorList>
            <person name="Lee S.D."/>
        </authorList>
    </citation>
    <scope>NUCLEOTIDE SEQUENCE [LARGE SCALE GENOMIC DNA]</scope>
    <source>
        <strain evidence="2 3">KSW4-17</strain>
    </source>
</reference>
<comment type="caution">
    <text evidence="2">The sequence shown here is derived from an EMBL/GenBank/DDBJ whole genome shotgun (WGS) entry which is preliminary data.</text>
</comment>
<dbReference type="PANTHER" id="PTHR35007:SF4">
    <property type="entry name" value="CONSERVED TRANSMEMBRANE PROTEIN-RELATED"/>
    <property type="match status" value="1"/>
</dbReference>
<accession>A0ABU3T8F0</accession>
<organism evidence="2 3">
    <name type="scientific">Microbacterium galbum</name>
    <dbReference type="NCBI Taxonomy" id="3075994"/>
    <lineage>
        <taxon>Bacteria</taxon>
        <taxon>Bacillati</taxon>
        <taxon>Actinomycetota</taxon>
        <taxon>Actinomycetes</taxon>
        <taxon>Micrococcales</taxon>
        <taxon>Microbacteriaceae</taxon>
        <taxon>Microbacterium</taxon>
    </lineage>
</organism>
<evidence type="ECO:0000313" key="2">
    <source>
        <dbReference type="EMBL" id="MDU0367657.1"/>
    </source>
</evidence>
<dbReference type="PANTHER" id="PTHR35007">
    <property type="entry name" value="INTEGRAL MEMBRANE PROTEIN-RELATED"/>
    <property type="match status" value="1"/>
</dbReference>
<dbReference type="EMBL" id="JAWDIS010000002">
    <property type="protein sequence ID" value="MDU0367657.1"/>
    <property type="molecule type" value="Genomic_DNA"/>
</dbReference>
<keyword evidence="3" id="KW-1185">Reference proteome</keyword>
<keyword evidence="1" id="KW-1133">Transmembrane helix</keyword>
<feature type="transmembrane region" description="Helical" evidence="1">
    <location>
        <begin position="143"/>
        <end position="162"/>
    </location>
</feature>
<proteinExistence type="predicted"/>
<evidence type="ECO:0000313" key="3">
    <source>
        <dbReference type="Proteomes" id="UP001263371"/>
    </source>
</evidence>
<sequence>MTAPRTDPYAVVVRLAVLLGGGAAPALAWQHLAAGGDPAVLAAARAAEGGDDVGVVLTAAGGAWADIAAVYSVAVETGAPLAETLRSVAGALRDAAEVTSDVRVAVAEPLATARLLGWLPVAGVPLGILLGADTVGTLLADPIGRGCLAGGVALVFAARVWTRRLARSARPSASVPGLEAELWAVALSAGASPERARTVIARRARSPGESGTRAIDETLDLALRAGIPAAELLRADAWASRHRARTDGREAAARLSTRLLLPLGICTLPAFLLLAVAPIVLGLLRSDVVP</sequence>
<keyword evidence="1" id="KW-0812">Transmembrane</keyword>
<evidence type="ECO:0000256" key="1">
    <source>
        <dbReference type="SAM" id="Phobius"/>
    </source>
</evidence>
<dbReference type="Proteomes" id="UP001263371">
    <property type="component" value="Unassembled WGS sequence"/>
</dbReference>